<organism evidence="6 7">
    <name type="scientific">Hankyongella ginsenosidimutans</name>
    <dbReference type="NCBI Taxonomy" id="1763828"/>
    <lineage>
        <taxon>Bacteria</taxon>
        <taxon>Pseudomonadati</taxon>
        <taxon>Pseudomonadota</taxon>
        <taxon>Alphaproteobacteria</taxon>
        <taxon>Sphingomonadales</taxon>
        <taxon>Sphingomonadaceae</taxon>
        <taxon>Hankyongella</taxon>
    </lineage>
</organism>
<keyword evidence="3 5" id="KW-1133">Transmembrane helix</keyword>
<dbReference type="InterPro" id="IPR047662">
    <property type="entry name" value="SemiSWEET"/>
</dbReference>
<dbReference type="KEGG" id="hgn:E6W36_03035"/>
<dbReference type="Pfam" id="PF04193">
    <property type="entry name" value="PQ-loop"/>
    <property type="match status" value="1"/>
</dbReference>
<evidence type="ECO:0000256" key="3">
    <source>
        <dbReference type="ARBA" id="ARBA00022989"/>
    </source>
</evidence>
<evidence type="ECO:0000256" key="5">
    <source>
        <dbReference type="SAM" id="Phobius"/>
    </source>
</evidence>
<proteinExistence type="predicted"/>
<evidence type="ECO:0000313" key="6">
    <source>
        <dbReference type="EMBL" id="QCI78940.1"/>
    </source>
</evidence>
<dbReference type="Gene3D" id="1.20.1280.290">
    <property type="match status" value="1"/>
</dbReference>
<keyword evidence="2 5" id="KW-0812">Transmembrane</keyword>
<dbReference type="EMBL" id="CP039704">
    <property type="protein sequence ID" value="QCI78940.1"/>
    <property type="molecule type" value="Genomic_DNA"/>
</dbReference>
<evidence type="ECO:0008006" key="8">
    <source>
        <dbReference type="Google" id="ProtNLM"/>
    </source>
</evidence>
<reference evidence="7" key="1">
    <citation type="submission" date="2019-04" db="EMBL/GenBank/DDBJ databases">
        <title>Complete genome sequence of Sphingomonas sp. W1-2-3.</title>
        <authorList>
            <person name="Im W.T."/>
        </authorList>
    </citation>
    <scope>NUCLEOTIDE SEQUENCE [LARGE SCALE GENOMIC DNA]</scope>
    <source>
        <strain evidence="7">W1-2-3</strain>
    </source>
</reference>
<evidence type="ECO:0000313" key="7">
    <source>
        <dbReference type="Proteomes" id="UP000298714"/>
    </source>
</evidence>
<feature type="transmembrane region" description="Helical" evidence="5">
    <location>
        <begin position="36"/>
        <end position="56"/>
    </location>
</feature>
<dbReference type="InterPro" id="IPR006603">
    <property type="entry name" value="PQ-loop_rpt"/>
</dbReference>
<protein>
    <recommendedName>
        <fullName evidence="8">Glutathione synthetase</fullName>
    </recommendedName>
</protein>
<dbReference type="NCBIfam" id="NF037968">
    <property type="entry name" value="SemiSWEET_2"/>
    <property type="match status" value="1"/>
</dbReference>
<sequence length="84" mass="9047">MTLADGIGLVAAACSTIGFLPQALKALRHRQTRDISLWSYLLFVTATVLWLIYGLSIQSTPVIVANVITLPIALATLVLKLRLG</sequence>
<evidence type="ECO:0000256" key="1">
    <source>
        <dbReference type="ARBA" id="ARBA00004141"/>
    </source>
</evidence>
<dbReference type="AlphaFoldDB" id="A0A4D7C5K6"/>
<evidence type="ECO:0000256" key="4">
    <source>
        <dbReference type="ARBA" id="ARBA00023136"/>
    </source>
</evidence>
<comment type="subcellular location">
    <subcellularLocation>
        <location evidence="1">Membrane</location>
        <topology evidence="1">Multi-pass membrane protein</topology>
    </subcellularLocation>
</comment>
<feature type="transmembrane region" description="Helical" evidence="5">
    <location>
        <begin position="62"/>
        <end position="81"/>
    </location>
</feature>
<dbReference type="GO" id="GO:0051119">
    <property type="term" value="F:sugar transmembrane transporter activity"/>
    <property type="evidence" value="ECO:0007669"/>
    <property type="project" value="InterPro"/>
</dbReference>
<dbReference type="RefSeq" id="WP_222873727.1">
    <property type="nucleotide sequence ID" value="NZ_CP039704.1"/>
</dbReference>
<gene>
    <name evidence="6" type="ORF">E6W36_03035</name>
</gene>
<evidence type="ECO:0000256" key="2">
    <source>
        <dbReference type="ARBA" id="ARBA00022692"/>
    </source>
</evidence>
<dbReference type="Proteomes" id="UP000298714">
    <property type="component" value="Chromosome"/>
</dbReference>
<dbReference type="GO" id="GO:0016020">
    <property type="term" value="C:membrane"/>
    <property type="evidence" value="ECO:0007669"/>
    <property type="project" value="UniProtKB-SubCell"/>
</dbReference>
<name>A0A4D7C5K6_9SPHN</name>
<keyword evidence="4 5" id="KW-0472">Membrane</keyword>
<accession>A0A4D7C5K6</accession>
<keyword evidence="7" id="KW-1185">Reference proteome</keyword>